<dbReference type="HOGENOM" id="CLU_2470629_0_0_1"/>
<comment type="caution">
    <text evidence="1">The sequence shown here is derived from an EMBL/GenBank/DDBJ whole genome shotgun (WGS) entry which is preliminary data.</text>
</comment>
<dbReference type="Proteomes" id="UP000011668">
    <property type="component" value="Unassembled WGS sequence"/>
</dbReference>
<sequence length="88" mass="9636">MPCFSSELCFGQAHAPCLLVVLSCDSLLILIQTTFLSLFPACQSPILYPHTHLFHSQACAVCMQRLKPPCPPSNRCALTLCHFLATTS</sequence>
<gene>
    <name evidence="1" type="ORF">AG1IA_03422</name>
</gene>
<dbReference type="AlphaFoldDB" id="L8X0C9"/>
<reference evidence="1 2" key="1">
    <citation type="journal article" date="2013" name="Nat. Commun.">
        <title>The evolution and pathogenic mechanisms of the rice sheath blight pathogen.</title>
        <authorList>
            <person name="Zheng A."/>
            <person name="Lin R."/>
            <person name="Xu L."/>
            <person name="Qin P."/>
            <person name="Tang C."/>
            <person name="Ai P."/>
            <person name="Zhang D."/>
            <person name="Liu Y."/>
            <person name="Sun Z."/>
            <person name="Feng H."/>
            <person name="Wang Y."/>
            <person name="Chen Y."/>
            <person name="Liang X."/>
            <person name="Fu R."/>
            <person name="Li Q."/>
            <person name="Zhang J."/>
            <person name="Yu X."/>
            <person name="Xie Z."/>
            <person name="Ding L."/>
            <person name="Guan P."/>
            <person name="Tang J."/>
            <person name="Liang Y."/>
            <person name="Wang S."/>
            <person name="Deng Q."/>
            <person name="Li S."/>
            <person name="Zhu J."/>
            <person name="Wang L."/>
            <person name="Liu H."/>
            <person name="Li P."/>
        </authorList>
    </citation>
    <scope>NUCLEOTIDE SEQUENCE [LARGE SCALE GENOMIC DNA]</scope>
    <source>
        <strain evidence="2">AG-1 IA</strain>
    </source>
</reference>
<keyword evidence="2" id="KW-1185">Reference proteome</keyword>
<dbReference type="EMBL" id="AFRT01000794">
    <property type="protein sequence ID" value="ELU42547.1"/>
    <property type="molecule type" value="Genomic_DNA"/>
</dbReference>
<name>L8X0C9_THACA</name>
<evidence type="ECO:0000313" key="2">
    <source>
        <dbReference type="Proteomes" id="UP000011668"/>
    </source>
</evidence>
<accession>L8X0C9</accession>
<proteinExistence type="predicted"/>
<protein>
    <submittedName>
        <fullName evidence="1">Uncharacterized protein</fullName>
    </submittedName>
</protein>
<organism evidence="1 2">
    <name type="scientific">Thanatephorus cucumeris (strain AG1-IA)</name>
    <name type="common">Rice sheath blight fungus</name>
    <name type="synonym">Rhizoctonia solani</name>
    <dbReference type="NCBI Taxonomy" id="983506"/>
    <lineage>
        <taxon>Eukaryota</taxon>
        <taxon>Fungi</taxon>
        <taxon>Dikarya</taxon>
        <taxon>Basidiomycota</taxon>
        <taxon>Agaricomycotina</taxon>
        <taxon>Agaricomycetes</taxon>
        <taxon>Cantharellales</taxon>
        <taxon>Ceratobasidiaceae</taxon>
        <taxon>Rhizoctonia</taxon>
        <taxon>Rhizoctonia solani AG-1</taxon>
    </lineage>
</organism>
<evidence type="ECO:0000313" key="1">
    <source>
        <dbReference type="EMBL" id="ELU42547.1"/>
    </source>
</evidence>